<dbReference type="GO" id="GO:0008270">
    <property type="term" value="F:zinc ion binding"/>
    <property type="evidence" value="ECO:0007669"/>
    <property type="project" value="InterPro"/>
</dbReference>
<dbReference type="InterPro" id="IPR036465">
    <property type="entry name" value="vWFA_dom_sf"/>
</dbReference>
<name>A0A1J4MJ78_9CRYT</name>
<organism evidence="4 5">
    <name type="scientific">Cryptosporidium ubiquitum</name>
    <dbReference type="NCBI Taxonomy" id="857276"/>
    <lineage>
        <taxon>Eukaryota</taxon>
        <taxon>Sar</taxon>
        <taxon>Alveolata</taxon>
        <taxon>Apicomplexa</taxon>
        <taxon>Conoidasida</taxon>
        <taxon>Coccidia</taxon>
        <taxon>Eucoccidiorida</taxon>
        <taxon>Eimeriorina</taxon>
        <taxon>Cryptosporidiidae</taxon>
        <taxon>Cryptosporidium</taxon>
    </lineage>
</organism>
<dbReference type="PANTHER" id="PTHR12695">
    <property type="entry name" value="GENERAL TRANSCRIPTION FACTOR IIH SUBUNIT 2"/>
    <property type="match status" value="1"/>
</dbReference>
<comment type="caution">
    <text evidence="4">The sequence shown here is derived from an EMBL/GenBank/DDBJ whole genome shotgun (WGS) entry which is preliminary data.</text>
</comment>
<evidence type="ECO:0000313" key="4">
    <source>
        <dbReference type="EMBL" id="OII74280.1"/>
    </source>
</evidence>
<dbReference type="GO" id="GO:0000439">
    <property type="term" value="C:transcription factor TFIIH core complex"/>
    <property type="evidence" value="ECO:0007669"/>
    <property type="project" value="InterPro"/>
</dbReference>
<dbReference type="EMBL" id="LRBP01000012">
    <property type="protein sequence ID" value="OII74280.1"/>
    <property type="molecule type" value="Genomic_DNA"/>
</dbReference>
<gene>
    <name evidence="4" type="ORF">cubi_01124</name>
</gene>
<keyword evidence="1" id="KW-0479">Metal-binding</keyword>
<dbReference type="SUPFAM" id="SSF53300">
    <property type="entry name" value="vWA-like"/>
    <property type="match status" value="1"/>
</dbReference>
<dbReference type="InterPro" id="IPR007198">
    <property type="entry name" value="Ssl1-like"/>
</dbReference>
<accession>A0A1J4MJ78</accession>
<dbReference type="GO" id="GO:0006289">
    <property type="term" value="P:nucleotide-excision repair"/>
    <property type="evidence" value="ECO:0007669"/>
    <property type="project" value="InterPro"/>
</dbReference>
<evidence type="ECO:0000256" key="1">
    <source>
        <dbReference type="ARBA" id="ARBA00022723"/>
    </source>
</evidence>
<evidence type="ECO:0000259" key="3">
    <source>
        <dbReference type="SMART" id="SM01047"/>
    </source>
</evidence>
<dbReference type="Gene3D" id="3.40.50.410">
    <property type="entry name" value="von Willebrand factor, type A domain"/>
    <property type="match status" value="1"/>
</dbReference>
<dbReference type="InterPro" id="IPR004595">
    <property type="entry name" value="TFIIH_C1-like_dom"/>
</dbReference>
<dbReference type="RefSeq" id="XP_028875473.1">
    <property type="nucleotide sequence ID" value="XM_029018136.1"/>
</dbReference>
<dbReference type="OrthoDB" id="284275at2759"/>
<evidence type="ECO:0000313" key="5">
    <source>
        <dbReference type="Proteomes" id="UP000186176"/>
    </source>
</evidence>
<dbReference type="VEuPathDB" id="CryptoDB:cubi_01124"/>
<dbReference type="NCBIfam" id="TIGR00622">
    <property type="entry name" value="ssl1"/>
    <property type="match status" value="1"/>
</dbReference>
<feature type="domain" description="TFIIH C1-like" evidence="3">
    <location>
        <begin position="366"/>
        <end position="420"/>
    </location>
</feature>
<dbReference type="SMART" id="SM01047">
    <property type="entry name" value="C1_4"/>
    <property type="match status" value="1"/>
</dbReference>
<keyword evidence="5" id="KW-1185">Reference proteome</keyword>
<dbReference type="GO" id="GO:0005675">
    <property type="term" value="C:transcription factor TFIIH holo complex"/>
    <property type="evidence" value="ECO:0007669"/>
    <property type="project" value="TreeGrafter"/>
</dbReference>
<reference evidence="4 5" key="1">
    <citation type="submission" date="2016-10" db="EMBL/GenBank/DDBJ databases">
        <title>Reductive evolution of mitochondrial metabolism and differential evolution of invasion-related proteins in Cryptosporidium.</title>
        <authorList>
            <person name="Liu S."/>
            <person name="Roellig D.M."/>
            <person name="Guo Y."/>
            <person name="Li N."/>
            <person name="Frace M.A."/>
            <person name="Tang K."/>
            <person name="Zhang L."/>
            <person name="Feng Y."/>
            <person name="Xiao L."/>
        </authorList>
    </citation>
    <scope>NUCLEOTIDE SEQUENCE [LARGE SCALE GENOMIC DNA]</scope>
    <source>
        <strain evidence="4">39726</strain>
    </source>
</reference>
<dbReference type="PANTHER" id="PTHR12695:SF2">
    <property type="entry name" value="GENERAL TRANSCRIPTION FACTOR IIH SUBUNIT 2-RELATED"/>
    <property type="match status" value="1"/>
</dbReference>
<protein>
    <submittedName>
        <fullName evidence="4">Transcription factor TFIIH</fullName>
    </submittedName>
</protein>
<keyword evidence="2" id="KW-0862">Zinc</keyword>
<dbReference type="Proteomes" id="UP000186176">
    <property type="component" value="Unassembled WGS sequence"/>
</dbReference>
<dbReference type="GO" id="GO:0006351">
    <property type="term" value="P:DNA-templated transcription"/>
    <property type="evidence" value="ECO:0007669"/>
    <property type="project" value="InterPro"/>
</dbReference>
<dbReference type="GO" id="GO:0006357">
    <property type="term" value="P:regulation of transcription by RNA polymerase II"/>
    <property type="evidence" value="ECO:0007669"/>
    <property type="project" value="TreeGrafter"/>
</dbReference>
<dbReference type="GeneID" id="39977915"/>
<proteinExistence type="predicted"/>
<dbReference type="InterPro" id="IPR012170">
    <property type="entry name" value="TFIIH_SSL1/p44"/>
</dbReference>
<dbReference type="Pfam" id="PF04056">
    <property type="entry name" value="Ssl1"/>
    <property type="match status" value="1"/>
</dbReference>
<sequence>MDFAEKLGDASQKNNLDEQEEIVYSWEQGLVKNWERLVETESGLVVIDDESNFDLNNATINSNIELLKNSSNTNIRRGLLRNIVIILDMTSNMLELDYKPDRLQCMIRCNEVFIKQLLEDNPLTQISVISIYDGIGEVIISYNSNFLEIITSILNYLKKGCKGSMSIQNGLEKAKYLLISIPPYGTKEIIFFLGSMRSVDNSFLFNEWVEGFSTNNITINAVLFIPELYIIKTITKMTGGVCLCAMNNDHLLKLTLENFIKPPPSNTTNTQLNINLVTMGFPEYVSNQTHPFVCSCHQSLTHYGYSCPKCKSIICYLPTKCPVCSIYLISPNHLARSFAYLFQHPNIIPTKNEECSKNEFDYIKEKCELCENSFFNNSYLISGSKQNVNKYLCTNCNTHFCNECCKFILNNLHQCPICCSLKIS</sequence>
<evidence type="ECO:0000256" key="2">
    <source>
        <dbReference type="ARBA" id="ARBA00022833"/>
    </source>
</evidence>
<dbReference type="AlphaFoldDB" id="A0A1J4MJ78"/>